<dbReference type="Pfam" id="PF01329">
    <property type="entry name" value="Pterin_4a"/>
    <property type="match status" value="1"/>
</dbReference>
<dbReference type="Proteomes" id="UP000029409">
    <property type="component" value="Chromosome"/>
</dbReference>
<sequence>MLLTDGELREQVGKLEGWKLESGAMVRKYMFSDFMKGIAFVDEVATISEAFDHHPHITINYKTVILRLATSEEDGIGITALDVREAHEFNEAFEKTR</sequence>
<dbReference type="GO" id="GO:0008124">
    <property type="term" value="F:4-alpha-hydroxytetrahydrobiopterin dehydratase activity"/>
    <property type="evidence" value="ECO:0007669"/>
    <property type="project" value="UniProtKB-EC"/>
</dbReference>
<dbReference type="PANTHER" id="PTHR12599">
    <property type="entry name" value="PTERIN-4-ALPHA-CARBINOLAMINE DEHYDRATASE"/>
    <property type="match status" value="1"/>
</dbReference>
<dbReference type="InterPro" id="IPR001533">
    <property type="entry name" value="Pterin_deHydtase"/>
</dbReference>
<dbReference type="SUPFAM" id="SSF55248">
    <property type="entry name" value="PCD-like"/>
    <property type="match status" value="1"/>
</dbReference>
<accession>A0A089HFF8</accession>
<dbReference type="OrthoDB" id="9800108at2"/>
<dbReference type="PANTHER" id="PTHR12599:SF0">
    <property type="entry name" value="PTERIN-4-ALPHA-CARBINOLAMINE DEHYDRATASE"/>
    <property type="match status" value="1"/>
</dbReference>
<dbReference type="EC" id="4.2.1.96" evidence="3"/>
<dbReference type="eggNOG" id="COG2154">
    <property type="taxonomic scope" value="Bacteria"/>
</dbReference>
<keyword evidence="6" id="KW-1185">Reference proteome</keyword>
<keyword evidence="4" id="KW-0456">Lyase</keyword>
<dbReference type="NCBIfam" id="NF002017">
    <property type="entry name" value="PRK00823.1-2"/>
    <property type="match status" value="1"/>
</dbReference>
<evidence type="ECO:0000256" key="2">
    <source>
        <dbReference type="ARBA" id="ARBA00006472"/>
    </source>
</evidence>
<organism evidence="5 6">
    <name type="scientific">Paenibacillus durus</name>
    <name type="common">Paenibacillus azotofixans</name>
    <dbReference type="NCBI Taxonomy" id="44251"/>
    <lineage>
        <taxon>Bacteria</taxon>
        <taxon>Bacillati</taxon>
        <taxon>Bacillota</taxon>
        <taxon>Bacilli</taxon>
        <taxon>Bacillales</taxon>
        <taxon>Paenibacillaceae</taxon>
        <taxon>Paenibacillus</taxon>
    </lineage>
</organism>
<evidence type="ECO:0000256" key="1">
    <source>
        <dbReference type="ARBA" id="ARBA00001554"/>
    </source>
</evidence>
<gene>
    <name evidence="5" type="ORF">PDUR_00485</name>
</gene>
<dbReference type="GO" id="GO:0006729">
    <property type="term" value="P:tetrahydrobiopterin biosynthetic process"/>
    <property type="evidence" value="ECO:0007669"/>
    <property type="project" value="InterPro"/>
</dbReference>
<comment type="similarity">
    <text evidence="2">Belongs to the pterin-4-alpha-carbinolamine dehydratase family.</text>
</comment>
<dbReference type="KEGG" id="pdu:PDUR_00485"/>
<dbReference type="STRING" id="44251.PDUR_00485"/>
<dbReference type="EMBL" id="CP009288">
    <property type="protein sequence ID" value="AIQ10681.1"/>
    <property type="molecule type" value="Genomic_DNA"/>
</dbReference>
<comment type="catalytic activity">
    <reaction evidence="1">
        <text>(4aS,6R)-4a-hydroxy-L-erythro-5,6,7,8-tetrahydrobiopterin = (6R)-L-erythro-6,7-dihydrobiopterin + H2O</text>
        <dbReference type="Rhea" id="RHEA:11920"/>
        <dbReference type="ChEBI" id="CHEBI:15377"/>
        <dbReference type="ChEBI" id="CHEBI:15642"/>
        <dbReference type="ChEBI" id="CHEBI:43120"/>
        <dbReference type="EC" id="4.2.1.96"/>
    </reaction>
</comment>
<name>A0A089HFF8_PAEDU</name>
<dbReference type="InterPro" id="IPR036428">
    <property type="entry name" value="PCD_sf"/>
</dbReference>
<dbReference type="CDD" id="cd00488">
    <property type="entry name" value="PCD_DCoH"/>
    <property type="match status" value="1"/>
</dbReference>
<dbReference type="Gene3D" id="3.30.1360.20">
    <property type="entry name" value="Transcriptional coactivator/pterin dehydratase"/>
    <property type="match status" value="1"/>
</dbReference>
<evidence type="ECO:0000313" key="5">
    <source>
        <dbReference type="EMBL" id="AIQ10681.1"/>
    </source>
</evidence>
<proteinExistence type="inferred from homology"/>
<evidence type="ECO:0000256" key="3">
    <source>
        <dbReference type="ARBA" id="ARBA00013252"/>
    </source>
</evidence>
<reference evidence="5 6" key="1">
    <citation type="submission" date="2014-08" db="EMBL/GenBank/DDBJ databases">
        <title>Comparative genomics of the Paenibacillus odorifer group.</title>
        <authorList>
            <person name="den Bakker H.C."/>
            <person name="Tsai Y.-C."/>
            <person name="Martin N."/>
            <person name="Korlach J."/>
            <person name="Wiedmann M."/>
        </authorList>
    </citation>
    <scope>NUCLEOTIDE SEQUENCE [LARGE SCALE GENOMIC DNA]</scope>
    <source>
        <strain evidence="5 6">DSM 1735</strain>
    </source>
</reference>
<protein>
    <recommendedName>
        <fullName evidence="3">4a-hydroxytetrahydrobiopterin dehydratase</fullName>
        <ecNumber evidence="3">4.2.1.96</ecNumber>
    </recommendedName>
</protein>
<dbReference type="AlphaFoldDB" id="A0A089HFF8"/>
<evidence type="ECO:0000256" key="4">
    <source>
        <dbReference type="ARBA" id="ARBA00023239"/>
    </source>
</evidence>
<evidence type="ECO:0000313" key="6">
    <source>
        <dbReference type="Proteomes" id="UP000029409"/>
    </source>
</evidence>
<dbReference type="RefSeq" id="WP_042204612.1">
    <property type="nucleotide sequence ID" value="NZ_CP009288.1"/>
</dbReference>